<accession>U5D2T7</accession>
<evidence type="ECO:0000313" key="3">
    <source>
        <dbReference type="EMBL" id="ERN16525.1"/>
    </source>
</evidence>
<evidence type="ECO:0000256" key="1">
    <source>
        <dbReference type="ARBA" id="ARBA00022860"/>
    </source>
</evidence>
<dbReference type="Proteomes" id="UP000017836">
    <property type="component" value="Unassembled WGS sequence"/>
</dbReference>
<dbReference type="HOGENOM" id="CLU_1226534_0_0_1"/>
<dbReference type="SMART" id="SM00015">
    <property type="entry name" value="IQ"/>
    <property type="match status" value="2"/>
</dbReference>
<dbReference type="InterPro" id="IPR000048">
    <property type="entry name" value="IQ_motif_EF-hand-BS"/>
</dbReference>
<organism evidence="3 4">
    <name type="scientific">Amborella trichopoda</name>
    <dbReference type="NCBI Taxonomy" id="13333"/>
    <lineage>
        <taxon>Eukaryota</taxon>
        <taxon>Viridiplantae</taxon>
        <taxon>Streptophyta</taxon>
        <taxon>Embryophyta</taxon>
        <taxon>Tracheophyta</taxon>
        <taxon>Spermatophyta</taxon>
        <taxon>Magnoliopsida</taxon>
        <taxon>Amborellales</taxon>
        <taxon>Amborellaceae</taxon>
        <taxon>Amborella</taxon>
    </lineage>
</organism>
<evidence type="ECO:0008006" key="5">
    <source>
        <dbReference type="Google" id="ProtNLM"/>
    </source>
</evidence>
<proteinExistence type="inferred from homology"/>
<dbReference type="PANTHER" id="PTHR32295">
    <property type="entry name" value="IQ-DOMAIN 5-RELATED"/>
    <property type="match status" value="1"/>
</dbReference>
<keyword evidence="1" id="KW-0112">Calmodulin-binding</keyword>
<gene>
    <name evidence="3" type="ORF">AMTR_s00031p00107810</name>
</gene>
<dbReference type="Gene3D" id="1.20.5.190">
    <property type="match status" value="1"/>
</dbReference>
<comment type="similarity">
    <text evidence="2">Belongs to the IQD family.</text>
</comment>
<sequence>MRWVLCGTCKGLQNKEEGEDHRDTSVTTAEFHLNEPTENAEEKGGWEIHHLSRPYENMRRNEAAIKIQTAFRCFLARRALKALRGLVKVQALIRGRHIRKRADKTMKCMQALVRAQKRVLHERFRQFDENRGLNTRINGVSRQTIDDGMHDPKDREGQWKYIKSSEEIQSINQSKQKAAFRGKKALAYASPHKVFNRFSEPKMQNFKKFTEC</sequence>
<dbReference type="PANTHER" id="PTHR32295:SF108">
    <property type="entry name" value="PROTEIN IQ-DOMAIN 20"/>
    <property type="match status" value="1"/>
</dbReference>
<reference evidence="4" key="1">
    <citation type="journal article" date="2013" name="Science">
        <title>The Amborella genome and the evolution of flowering plants.</title>
        <authorList>
            <consortium name="Amborella Genome Project"/>
        </authorList>
    </citation>
    <scope>NUCLEOTIDE SEQUENCE [LARGE SCALE GENOMIC DNA]</scope>
</reference>
<dbReference type="Pfam" id="PF00612">
    <property type="entry name" value="IQ"/>
    <property type="match status" value="1"/>
</dbReference>
<evidence type="ECO:0000313" key="4">
    <source>
        <dbReference type="Proteomes" id="UP000017836"/>
    </source>
</evidence>
<dbReference type="AlphaFoldDB" id="U5D2T7"/>
<keyword evidence="4" id="KW-1185">Reference proteome</keyword>
<dbReference type="PROSITE" id="PS50096">
    <property type="entry name" value="IQ"/>
    <property type="match status" value="2"/>
</dbReference>
<name>U5D2T7_AMBTC</name>
<dbReference type="STRING" id="13333.U5D2T7"/>
<evidence type="ECO:0000256" key="2">
    <source>
        <dbReference type="ARBA" id="ARBA00024341"/>
    </source>
</evidence>
<dbReference type="Gramene" id="ERN16525">
    <property type="protein sequence ID" value="ERN16525"/>
    <property type="gene ID" value="AMTR_s00031p00107810"/>
</dbReference>
<dbReference type="GO" id="GO:0005516">
    <property type="term" value="F:calmodulin binding"/>
    <property type="evidence" value="ECO:0007669"/>
    <property type="project" value="UniProtKB-KW"/>
</dbReference>
<protein>
    <recommendedName>
        <fullName evidence="5">DUF4005 domain-containing protein</fullName>
    </recommendedName>
</protein>
<dbReference type="EMBL" id="KI392442">
    <property type="protein sequence ID" value="ERN16525.1"/>
    <property type="molecule type" value="Genomic_DNA"/>
</dbReference>